<dbReference type="RefSeq" id="WP_313986545.1">
    <property type="nucleotide sequence ID" value="NZ_JASJOS010000016.1"/>
</dbReference>
<dbReference type="PANTHER" id="PTHR36927">
    <property type="entry name" value="BLR4337 PROTEIN"/>
    <property type="match status" value="1"/>
</dbReference>
<feature type="transmembrane region" description="Helical" evidence="1">
    <location>
        <begin position="341"/>
        <end position="363"/>
    </location>
</feature>
<dbReference type="InterPro" id="IPR050623">
    <property type="entry name" value="Glucan_succinyl_AcylTrfase"/>
</dbReference>
<feature type="transmembrane region" description="Helical" evidence="1">
    <location>
        <begin position="212"/>
        <end position="232"/>
    </location>
</feature>
<evidence type="ECO:0000256" key="1">
    <source>
        <dbReference type="SAM" id="Phobius"/>
    </source>
</evidence>
<dbReference type="AlphaFoldDB" id="A0AAE3QX27"/>
<dbReference type="EMBL" id="JASJOS010000016">
    <property type="protein sequence ID" value="MDJ1484825.1"/>
    <property type="molecule type" value="Genomic_DNA"/>
</dbReference>
<feature type="transmembrane region" description="Helical" evidence="1">
    <location>
        <begin position="140"/>
        <end position="160"/>
    </location>
</feature>
<dbReference type="InterPro" id="IPR002656">
    <property type="entry name" value="Acyl_transf_3_dom"/>
</dbReference>
<reference evidence="3" key="1">
    <citation type="submission" date="2023-05" db="EMBL/GenBank/DDBJ databases">
        <authorList>
            <person name="Zhang X."/>
        </authorList>
    </citation>
    <scope>NUCLEOTIDE SEQUENCE</scope>
    <source>
        <strain evidence="3">YF14B1</strain>
    </source>
</reference>
<feature type="transmembrane region" description="Helical" evidence="1">
    <location>
        <begin position="278"/>
        <end position="297"/>
    </location>
</feature>
<gene>
    <name evidence="3" type="ORF">QNI16_30270</name>
</gene>
<dbReference type="EC" id="2.3.1.-" evidence="3"/>
<evidence type="ECO:0000259" key="2">
    <source>
        <dbReference type="Pfam" id="PF01757"/>
    </source>
</evidence>
<name>A0AAE3QX27_9BACT</name>
<organism evidence="3 4">
    <name type="scientific">Xanthocytophaga flava</name>
    <dbReference type="NCBI Taxonomy" id="3048013"/>
    <lineage>
        <taxon>Bacteria</taxon>
        <taxon>Pseudomonadati</taxon>
        <taxon>Bacteroidota</taxon>
        <taxon>Cytophagia</taxon>
        <taxon>Cytophagales</taxon>
        <taxon>Rhodocytophagaceae</taxon>
        <taxon>Xanthocytophaga</taxon>
    </lineage>
</organism>
<feature type="transmembrane region" description="Helical" evidence="1">
    <location>
        <begin position="88"/>
        <end position="106"/>
    </location>
</feature>
<keyword evidence="1" id="KW-0472">Membrane</keyword>
<dbReference type="GO" id="GO:0016747">
    <property type="term" value="F:acyltransferase activity, transferring groups other than amino-acyl groups"/>
    <property type="evidence" value="ECO:0007669"/>
    <property type="project" value="InterPro"/>
</dbReference>
<keyword evidence="1" id="KW-1133">Transmembrane helix</keyword>
<keyword evidence="3" id="KW-0012">Acyltransferase</keyword>
<keyword evidence="3" id="KW-0808">Transferase</keyword>
<feature type="transmembrane region" description="Helical" evidence="1">
    <location>
        <begin position="241"/>
        <end position="258"/>
    </location>
</feature>
<feature type="transmembrane region" description="Helical" evidence="1">
    <location>
        <begin position="317"/>
        <end position="335"/>
    </location>
</feature>
<feature type="domain" description="Acyltransferase 3" evidence="2">
    <location>
        <begin position="6"/>
        <end position="361"/>
    </location>
</feature>
<dbReference type="Proteomes" id="UP001241110">
    <property type="component" value="Unassembled WGS sequence"/>
</dbReference>
<sequence>MNSRQTYLDWLRIFAIIGMLFFHSAMAFVAEEGWHIKNKDTSNLLLEFNFWLSRFRMPLLFFISGAVAWWIMEGKTVSSFIGLRFRRLFLPLVFGILVVVPPQIYMERLTQGFKGNFWDFYPTLFSGNVYPEGNISWHHLWFIAYLFVYDVMLAPFFGWCKRPDGKRFLQKLNWFASGLCIYWLTVPVIVLFSLYCIDYPQTHDLIHDPCYFVYWLFFLLVGYLCMANPLLLGSLEHNRRISLTLAFVSIVAINYLRWNNVEPFDTLSNWRADIRTYLYLALYPFTAWTWVFAIIGYGKRYLNKPNTTLNYLNEAAYPFYILHQTVIIVIVYYVVQTTDTIGPKFLFTSFVSLLICMLIYHTLIRPFGWMRFLFGMKPQKLSTKEPVQTKQLAEAG</sequence>
<feature type="transmembrane region" description="Helical" evidence="1">
    <location>
        <begin position="50"/>
        <end position="72"/>
    </location>
</feature>
<dbReference type="PANTHER" id="PTHR36927:SF3">
    <property type="entry name" value="GLUCANS BIOSYNTHESIS PROTEIN C"/>
    <property type="match status" value="1"/>
</dbReference>
<evidence type="ECO:0000313" key="3">
    <source>
        <dbReference type="EMBL" id="MDJ1484825.1"/>
    </source>
</evidence>
<feature type="transmembrane region" description="Helical" evidence="1">
    <location>
        <begin position="12"/>
        <end position="30"/>
    </location>
</feature>
<accession>A0AAE3QX27</accession>
<feature type="transmembrane region" description="Helical" evidence="1">
    <location>
        <begin position="172"/>
        <end position="192"/>
    </location>
</feature>
<dbReference type="Pfam" id="PF01757">
    <property type="entry name" value="Acyl_transf_3"/>
    <property type="match status" value="1"/>
</dbReference>
<comment type="caution">
    <text evidence="3">The sequence shown here is derived from an EMBL/GenBank/DDBJ whole genome shotgun (WGS) entry which is preliminary data.</text>
</comment>
<proteinExistence type="predicted"/>
<keyword evidence="1" id="KW-0812">Transmembrane</keyword>
<evidence type="ECO:0000313" key="4">
    <source>
        <dbReference type="Proteomes" id="UP001241110"/>
    </source>
</evidence>
<protein>
    <submittedName>
        <fullName evidence="3">Acyltransferase</fullName>
        <ecNumber evidence="3">2.3.1.-</ecNumber>
    </submittedName>
</protein>